<proteinExistence type="predicted"/>
<dbReference type="AlphaFoldDB" id="A0A3P7NT85"/>
<evidence type="ECO:0000313" key="3">
    <source>
        <dbReference type="Proteomes" id="UP000281553"/>
    </source>
</evidence>
<accession>A0A3P7NT85</accession>
<keyword evidence="3" id="KW-1185">Reference proteome</keyword>
<name>A0A3P7NT85_DIBLA</name>
<feature type="region of interest" description="Disordered" evidence="1">
    <location>
        <begin position="151"/>
        <end position="173"/>
    </location>
</feature>
<feature type="region of interest" description="Disordered" evidence="1">
    <location>
        <begin position="1"/>
        <end position="25"/>
    </location>
</feature>
<organism evidence="2 3">
    <name type="scientific">Dibothriocephalus latus</name>
    <name type="common">Fish tapeworm</name>
    <name type="synonym">Diphyllobothrium latum</name>
    <dbReference type="NCBI Taxonomy" id="60516"/>
    <lineage>
        <taxon>Eukaryota</taxon>
        <taxon>Metazoa</taxon>
        <taxon>Spiralia</taxon>
        <taxon>Lophotrochozoa</taxon>
        <taxon>Platyhelminthes</taxon>
        <taxon>Cestoda</taxon>
        <taxon>Eucestoda</taxon>
        <taxon>Diphyllobothriidea</taxon>
        <taxon>Diphyllobothriidae</taxon>
        <taxon>Dibothriocephalus</taxon>
    </lineage>
</organism>
<gene>
    <name evidence="2" type="ORF">DILT_LOCUS4517</name>
</gene>
<protein>
    <submittedName>
        <fullName evidence="2">Uncharacterized protein</fullName>
    </submittedName>
</protein>
<sequence>MGSSLAAATGPSLRPLTASGTSSSAVVGGLRALRNKDAVFRATTATCSNLPASRRRVFHSQALPPPSELLNARGRLSVSDAVPHFSPLAVGTSATGIRASRMDTISMDAATSRRALTSEAGDMTSPVSPSSSSLLIDSGVMAPATSAAAADASLHSNNTDSDHRSQTACEDASNRGTAEINLSSDLSFWGPDLVGFLCGSDSLGDSATNECNQGMKPLLAPLVSSPFLVVLSTL</sequence>
<evidence type="ECO:0000256" key="1">
    <source>
        <dbReference type="SAM" id="MobiDB-lite"/>
    </source>
</evidence>
<feature type="compositionally biased region" description="Low complexity" evidence="1">
    <location>
        <begin position="16"/>
        <end position="25"/>
    </location>
</feature>
<dbReference type="OrthoDB" id="4062651at2759"/>
<dbReference type="Proteomes" id="UP000281553">
    <property type="component" value="Unassembled WGS sequence"/>
</dbReference>
<dbReference type="EMBL" id="UYRU01045611">
    <property type="protein sequence ID" value="VDN08686.1"/>
    <property type="molecule type" value="Genomic_DNA"/>
</dbReference>
<evidence type="ECO:0000313" key="2">
    <source>
        <dbReference type="EMBL" id="VDN08686.1"/>
    </source>
</evidence>
<reference evidence="2 3" key="1">
    <citation type="submission" date="2018-11" db="EMBL/GenBank/DDBJ databases">
        <authorList>
            <consortium name="Pathogen Informatics"/>
        </authorList>
    </citation>
    <scope>NUCLEOTIDE SEQUENCE [LARGE SCALE GENOMIC DNA]</scope>
</reference>